<dbReference type="Pfam" id="PF02698">
    <property type="entry name" value="DUF218"/>
    <property type="match status" value="1"/>
</dbReference>
<dbReference type="Proteomes" id="UP000321353">
    <property type="component" value="Chromosome"/>
</dbReference>
<dbReference type="InterPro" id="IPR003848">
    <property type="entry name" value="DUF218"/>
</dbReference>
<evidence type="ECO:0000256" key="1">
    <source>
        <dbReference type="SAM" id="Phobius"/>
    </source>
</evidence>
<feature type="transmembrane region" description="Helical" evidence="1">
    <location>
        <begin position="59"/>
        <end position="81"/>
    </location>
</feature>
<dbReference type="CDD" id="cd06259">
    <property type="entry name" value="YdcF-like"/>
    <property type="match status" value="1"/>
</dbReference>
<evidence type="ECO:0000259" key="2">
    <source>
        <dbReference type="Pfam" id="PF02698"/>
    </source>
</evidence>
<feature type="transmembrane region" description="Helical" evidence="1">
    <location>
        <begin position="87"/>
        <end position="104"/>
    </location>
</feature>
<organism evidence="3 4">
    <name type="scientific">Stieleria maiorica</name>
    <dbReference type="NCBI Taxonomy" id="2795974"/>
    <lineage>
        <taxon>Bacteria</taxon>
        <taxon>Pseudomonadati</taxon>
        <taxon>Planctomycetota</taxon>
        <taxon>Planctomycetia</taxon>
        <taxon>Pirellulales</taxon>
        <taxon>Pirellulaceae</taxon>
        <taxon>Stieleria</taxon>
    </lineage>
</organism>
<evidence type="ECO:0000313" key="4">
    <source>
        <dbReference type="Proteomes" id="UP000321353"/>
    </source>
</evidence>
<dbReference type="RefSeq" id="WP_147866941.1">
    <property type="nucleotide sequence ID" value="NZ_CP036264.1"/>
</dbReference>
<keyword evidence="1" id="KW-0472">Membrane</keyword>
<keyword evidence="4" id="KW-1185">Reference proteome</keyword>
<protein>
    <recommendedName>
        <fullName evidence="2">DUF218 domain-containing protein</fullName>
    </recommendedName>
</protein>
<gene>
    <name evidence="3" type="ORF">Mal15_12710</name>
</gene>
<reference evidence="3 4" key="1">
    <citation type="submission" date="2019-02" db="EMBL/GenBank/DDBJ databases">
        <title>Planctomycetal bacteria perform biofilm scaping via a novel small molecule.</title>
        <authorList>
            <person name="Jeske O."/>
            <person name="Boedeker C."/>
            <person name="Wiegand S."/>
            <person name="Breitling P."/>
            <person name="Kallscheuer N."/>
            <person name="Jogler M."/>
            <person name="Rohde M."/>
            <person name="Petersen J."/>
            <person name="Medema M.H."/>
            <person name="Surup F."/>
            <person name="Jogler C."/>
        </authorList>
    </citation>
    <scope>NUCLEOTIDE SEQUENCE [LARGE SCALE GENOMIC DNA]</scope>
    <source>
        <strain evidence="3 4">Mal15</strain>
    </source>
</reference>
<proteinExistence type="predicted"/>
<dbReference type="GO" id="GO:0000270">
    <property type="term" value="P:peptidoglycan metabolic process"/>
    <property type="evidence" value="ECO:0007669"/>
    <property type="project" value="TreeGrafter"/>
</dbReference>
<name>A0A5B9M975_9BACT</name>
<keyword evidence="1" id="KW-1133">Transmembrane helix</keyword>
<dbReference type="KEGG" id="smam:Mal15_12710"/>
<dbReference type="EMBL" id="CP036264">
    <property type="protein sequence ID" value="QEF97233.1"/>
    <property type="molecule type" value="Genomic_DNA"/>
</dbReference>
<sequence length="317" mass="33597">MGPDQEAAAAPNAHDALARPIGWFRAIMIGALGAGVLAVVLVTWAGIQSGRSPAERTATSLVMPVAMIWLSLLAAAIASGLRKCGPLTIILTVAWLTFGLAFNGRVAGRLLRSLEYPAAADPASQLVQPLDAVVLLGGFAHDNRFDVPQLGHDGQRLLLAAQLWHAGKTKTLICTGTGTEDYRDPSRIGRELLTSVGVPDQVIFEVPGVNTDAEMIYLKSFFEAPPGTWLQLVGPNREKPNGASRGGVSVGLVTSAVHLSRAMRLAEKRGLEFTPLGCNFNGRPIARLSPRDLIPSAGAGRSFAIAFKEQLAWVVGR</sequence>
<dbReference type="PANTHER" id="PTHR30336">
    <property type="entry name" value="INNER MEMBRANE PROTEIN, PROBABLE PERMEASE"/>
    <property type="match status" value="1"/>
</dbReference>
<feature type="transmembrane region" description="Helical" evidence="1">
    <location>
        <begin position="23"/>
        <end position="47"/>
    </location>
</feature>
<dbReference type="InterPro" id="IPR051599">
    <property type="entry name" value="Cell_Envelope_Assoc"/>
</dbReference>
<dbReference type="AlphaFoldDB" id="A0A5B9M975"/>
<dbReference type="GO" id="GO:0043164">
    <property type="term" value="P:Gram-negative-bacterium-type cell wall biogenesis"/>
    <property type="evidence" value="ECO:0007669"/>
    <property type="project" value="TreeGrafter"/>
</dbReference>
<accession>A0A5B9M975</accession>
<dbReference type="GO" id="GO:0005886">
    <property type="term" value="C:plasma membrane"/>
    <property type="evidence" value="ECO:0007669"/>
    <property type="project" value="TreeGrafter"/>
</dbReference>
<keyword evidence="1" id="KW-0812">Transmembrane</keyword>
<feature type="domain" description="DUF218" evidence="2">
    <location>
        <begin position="131"/>
        <end position="310"/>
    </location>
</feature>
<dbReference type="PANTHER" id="PTHR30336:SF4">
    <property type="entry name" value="ENVELOPE BIOGENESIS FACTOR ELYC"/>
    <property type="match status" value="1"/>
</dbReference>
<evidence type="ECO:0000313" key="3">
    <source>
        <dbReference type="EMBL" id="QEF97233.1"/>
    </source>
</evidence>